<protein>
    <submittedName>
        <fullName evidence="1">NAD(P)-binding protein</fullName>
    </submittedName>
</protein>
<reference evidence="1 2" key="1">
    <citation type="journal article" date="2022" name="New Phytol.">
        <title>Ecological generalism drives hyperdiversity of secondary metabolite gene clusters in xylarialean endophytes.</title>
        <authorList>
            <person name="Franco M.E.E."/>
            <person name="Wisecaver J.H."/>
            <person name="Arnold A.E."/>
            <person name="Ju Y.M."/>
            <person name="Slot J.C."/>
            <person name="Ahrendt S."/>
            <person name="Moore L.P."/>
            <person name="Eastman K.E."/>
            <person name="Scott K."/>
            <person name="Konkel Z."/>
            <person name="Mondo S.J."/>
            <person name="Kuo A."/>
            <person name="Hayes R.D."/>
            <person name="Haridas S."/>
            <person name="Andreopoulos B."/>
            <person name="Riley R."/>
            <person name="LaButti K."/>
            <person name="Pangilinan J."/>
            <person name="Lipzen A."/>
            <person name="Amirebrahimi M."/>
            <person name="Yan J."/>
            <person name="Adam C."/>
            <person name="Keymanesh K."/>
            <person name="Ng V."/>
            <person name="Louie K."/>
            <person name="Northen T."/>
            <person name="Drula E."/>
            <person name="Henrissat B."/>
            <person name="Hsieh H.M."/>
            <person name="Youens-Clark K."/>
            <person name="Lutzoni F."/>
            <person name="Miadlikowska J."/>
            <person name="Eastwood D.C."/>
            <person name="Hamelin R.C."/>
            <person name="Grigoriev I.V."/>
            <person name="U'Ren J.M."/>
        </authorList>
    </citation>
    <scope>NUCLEOTIDE SEQUENCE [LARGE SCALE GENOMIC DNA]</scope>
    <source>
        <strain evidence="1 2">ER1909</strain>
    </source>
</reference>
<evidence type="ECO:0000313" key="1">
    <source>
        <dbReference type="EMBL" id="KAI6090750.1"/>
    </source>
</evidence>
<accession>A0ACC0DDD8</accession>
<keyword evidence="2" id="KW-1185">Reference proteome</keyword>
<organism evidence="1 2">
    <name type="scientific">Hypoxylon rubiginosum</name>
    <dbReference type="NCBI Taxonomy" id="110542"/>
    <lineage>
        <taxon>Eukaryota</taxon>
        <taxon>Fungi</taxon>
        <taxon>Dikarya</taxon>
        <taxon>Ascomycota</taxon>
        <taxon>Pezizomycotina</taxon>
        <taxon>Sordariomycetes</taxon>
        <taxon>Xylariomycetidae</taxon>
        <taxon>Xylariales</taxon>
        <taxon>Hypoxylaceae</taxon>
        <taxon>Hypoxylon</taxon>
    </lineage>
</organism>
<gene>
    <name evidence="1" type="ORF">F4821DRAFT_9576</name>
</gene>
<evidence type="ECO:0000313" key="2">
    <source>
        <dbReference type="Proteomes" id="UP001497680"/>
    </source>
</evidence>
<comment type="caution">
    <text evidence="1">The sequence shown here is derived from an EMBL/GenBank/DDBJ whole genome shotgun (WGS) entry which is preliminary data.</text>
</comment>
<dbReference type="Proteomes" id="UP001497680">
    <property type="component" value="Unassembled WGS sequence"/>
</dbReference>
<proteinExistence type="predicted"/>
<sequence length="320" mass="35720">MVKIAIAGASSQLARENIDALVATKKHEVIGLIRKDPAQFPSLPGVTWVKAVYDDKSELVRLLQGVEVVMCFFPVHFDPGCATQKRLIDAAVEAGVKRYVPSEWATGTQLESSLDGIPWYAGKVEISRYLEDINKEKKVIQYTKFQVGAFMNYLGHPHKTSNHVNTLGFLFDFEKQHATLLKDRLDDVVVWTTVQDIAGVVARAVEYQGEWPAVGGITGSRVTVGEMLRLGEAIGRPFTVDWLKLEDVSAEERTMERFANFDLHTSPPEEVAAFLNMALKGILLGISRGAYAVTDEWNKILPDYKFTTAEEFLKKVWGSK</sequence>
<name>A0ACC0DDD8_9PEZI</name>
<dbReference type="EMBL" id="MU394289">
    <property type="protein sequence ID" value="KAI6090750.1"/>
    <property type="molecule type" value="Genomic_DNA"/>
</dbReference>